<keyword evidence="2" id="KW-0808">Transferase</keyword>
<dbReference type="AlphaFoldDB" id="A0AB36TGY7"/>
<name>A0AB36TGY7_ACETH</name>
<feature type="domain" description="DUF2229" evidence="1">
    <location>
        <begin position="4"/>
        <end position="221"/>
    </location>
</feature>
<dbReference type="Gene3D" id="3.40.50.11900">
    <property type="match status" value="1"/>
</dbReference>
<dbReference type="InterPro" id="IPR018709">
    <property type="entry name" value="CoA_activase_DUF2229"/>
</dbReference>
<gene>
    <name evidence="2" type="ORF">M972_111954</name>
</gene>
<proteinExistence type="predicted"/>
<dbReference type="GeneID" id="35802939"/>
<reference evidence="2 3" key="1">
    <citation type="submission" date="2017-09" db="EMBL/GenBank/DDBJ databases">
        <title>Evaluation of Pacific Biosciences Sequencing Technology to Finishing C. thermocellum Genome Sequences.</title>
        <authorList>
            <person name="Brown S."/>
        </authorList>
    </citation>
    <scope>NUCLEOTIDE SEQUENCE [LARGE SCALE GENOMIC DNA]</scope>
    <source>
        <strain evidence="2 3">AD2</strain>
    </source>
</reference>
<organism evidence="2 3">
    <name type="scientific">Acetivibrio thermocellus AD2</name>
    <dbReference type="NCBI Taxonomy" id="1138384"/>
    <lineage>
        <taxon>Bacteria</taxon>
        <taxon>Bacillati</taxon>
        <taxon>Bacillota</taxon>
        <taxon>Clostridia</taxon>
        <taxon>Eubacteriales</taxon>
        <taxon>Oscillospiraceae</taxon>
        <taxon>Acetivibrio</taxon>
    </lineage>
</organism>
<dbReference type="EMBL" id="PDBW01000001">
    <property type="protein sequence ID" value="PFH03157.1"/>
    <property type="molecule type" value="Genomic_DNA"/>
</dbReference>
<dbReference type="PANTHER" id="PTHR32329">
    <property type="entry name" value="BIFUNCTIONAL PROTEIN [INCLUDES 2-HYDROXYACYL-COA DEHYDRATASE (N-TER) AND ITS ACTIVATOR DOMAIN (C_TERM)-RELATED"/>
    <property type="match status" value="1"/>
</dbReference>
<dbReference type="Proteomes" id="UP000223596">
    <property type="component" value="Unassembled WGS sequence"/>
</dbReference>
<evidence type="ECO:0000313" key="3">
    <source>
        <dbReference type="Proteomes" id="UP000223596"/>
    </source>
</evidence>
<sequence>MDVKVGIPRALFYYQYYPLWKTFFEELDAQVVLSEHTTAKILDEGIKSCVSEACLPVKIFYGHVMNIKDKVDYLFIPRFTSISKKEYICPKFGGLPDMIRNSIKGLPPLIDTEINLRKSKKNAIKAAMETGGFFTKDKRKIERAYKKALESYREFNEKIKQGALPSDILDRKLNVIKKSNEPELNILVIGHVYNLYDSFINMDLIDKLRKNGVKIMTIDMVEEDIARKNAGLLPKKMFWNFGSRAFGSVMNFLDKEDIDGIIYLMSFGCGVDSFVCDLIERRVRKTKDVPFIILTLDEHSGQAGMDTRLEAFIDMVRWRYRNENNVSAYG</sequence>
<evidence type="ECO:0000259" key="1">
    <source>
        <dbReference type="Pfam" id="PF09989"/>
    </source>
</evidence>
<dbReference type="GO" id="GO:0016301">
    <property type="term" value="F:kinase activity"/>
    <property type="evidence" value="ECO:0007669"/>
    <property type="project" value="UniProtKB-KW"/>
</dbReference>
<dbReference type="Pfam" id="PF06050">
    <property type="entry name" value="HGD-D"/>
    <property type="match status" value="1"/>
</dbReference>
<protein>
    <submittedName>
        <fullName evidence="2">Nucleotide-binding protein (Sugar kinase/HSP70/actin superfamily)</fullName>
    </submittedName>
</protein>
<comment type="caution">
    <text evidence="2">The sequence shown here is derived from an EMBL/GenBank/DDBJ whole genome shotgun (WGS) entry which is preliminary data.</text>
</comment>
<evidence type="ECO:0000313" key="2">
    <source>
        <dbReference type="EMBL" id="PFH03157.1"/>
    </source>
</evidence>
<dbReference type="PANTHER" id="PTHR32329:SF2">
    <property type="entry name" value="BIFUNCTIONAL PROTEIN [INCLUDES 2-HYDROXYACYL-COA DEHYDRATASE (N-TER) AND ITS ACTIVATOR DOMAIN (C_TERM)"/>
    <property type="match status" value="1"/>
</dbReference>
<dbReference type="Pfam" id="PF09989">
    <property type="entry name" value="DUF2229"/>
    <property type="match status" value="1"/>
</dbReference>
<dbReference type="InterPro" id="IPR010327">
    <property type="entry name" value="FldB/FldC_alpha/beta"/>
</dbReference>
<keyword evidence="2" id="KW-0418">Kinase</keyword>
<accession>A0AB36TGY7</accession>
<dbReference type="InterPro" id="IPR051805">
    <property type="entry name" value="Dehydratase_Activator_Redct"/>
</dbReference>
<dbReference type="RefSeq" id="WP_003512608.1">
    <property type="nucleotide sequence ID" value="NZ_CP013828.1"/>
</dbReference>